<dbReference type="Proteomes" id="UP000319817">
    <property type="component" value="Chromosome"/>
</dbReference>
<dbReference type="PANTHER" id="PTHR36847">
    <property type="entry name" value="AMIDOLIGASE ENZYME"/>
    <property type="match status" value="1"/>
</dbReference>
<dbReference type="PANTHER" id="PTHR36847:SF1">
    <property type="entry name" value="AMIDOLIGASE ENZYME"/>
    <property type="match status" value="1"/>
</dbReference>
<dbReference type="OrthoDB" id="5380364at2"/>
<accession>A0A517NUA3</accession>
<evidence type="ECO:0000313" key="1">
    <source>
        <dbReference type="EMBL" id="QDT10709.1"/>
    </source>
</evidence>
<dbReference type="Pfam" id="PF12224">
    <property type="entry name" value="Amidoligase_2"/>
    <property type="match status" value="1"/>
</dbReference>
<dbReference type="GO" id="GO:0016874">
    <property type="term" value="F:ligase activity"/>
    <property type="evidence" value="ECO:0007669"/>
    <property type="project" value="UniProtKB-KW"/>
</dbReference>
<evidence type="ECO:0000313" key="2">
    <source>
        <dbReference type="Proteomes" id="UP000319817"/>
    </source>
</evidence>
<organism evidence="1 2">
    <name type="scientific">Stieleria marina</name>
    <dbReference type="NCBI Taxonomy" id="1930275"/>
    <lineage>
        <taxon>Bacteria</taxon>
        <taxon>Pseudomonadati</taxon>
        <taxon>Planctomycetota</taxon>
        <taxon>Planctomycetia</taxon>
        <taxon>Pirellulales</taxon>
        <taxon>Pirellulaceae</taxon>
        <taxon>Stieleria</taxon>
    </lineage>
</organism>
<keyword evidence="1" id="KW-0436">Ligase</keyword>
<gene>
    <name evidence="1" type="ORF">K239x_26670</name>
</gene>
<protein>
    <submittedName>
        <fullName evidence="1">Amidoligase enzyme</fullName>
    </submittedName>
</protein>
<proteinExistence type="predicted"/>
<reference evidence="1 2" key="1">
    <citation type="submission" date="2019-02" db="EMBL/GenBank/DDBJ databases">
        <title>Deep-cultivation of Planctomycetes and their phenomic and genomic characterization uncovers novel biology.</title>
        <authorList>
            <person name="Wiegand S."/>
            <person name="Jogler M."/>
            <person name="Boedeker C."/>
            <person name="Pinto D."/>
            <person name="Vollmers J."/>
            <person name="Rivas-Marin E."/>
            <person name="Kohn T."/>
            <person name="Peeters S.H."/>
            <person name="Heuer A."/>
            <person name="Rast P."/>
            <person name="Oberbeckmann S."/>
            <person name="Bunk B."/>
            <person name="Jeske O."/>
            <person name="Meyerdierks A."/>
            <person name="Storesund J.E."/>
            <person name="Kallscheuer N."/>
            <person name="Luecker S."/>
            <person name="Lage O.M."/>
            <person name="Pohl T."/>
            <person name="Merkel B.J."/>
            <person name="Hornburger P."/>
            <person name="Mueller R.-W."/>
            <person name="Bruemmer F."/>
            <person name="Labrenz M."/>
            <person name="Spormann A.M."/>
            <person name="Op den Camp H."/>
            <person name="Overmann J."/>
            <person name="Amann R."/>
            <person name="Jetten M.S.M."/>
            <person name="Mascher T."/>
            <person name="Medema M.H."/>
            <person name="Devos D.P."/>
            <person name="Kaster A.-K."/>
            <person name="Ovreas L."/>
            <person name="Rohde M."/>
            <person name="Galperin M.Y."/>
            <person name="Jogler C."/>
        </authorList>
    </citation>
    <scope>NUCLEOTIDE SEQUENCE [LARGE SCALE GENOMIC DNA]</scope>
    <source>
        <strain evidence="1 2">K23_9</strain>
    </source>
</reference>
<sequence>MHANDIAFGIEIETHLPGNDTTPIGGYHNGLPVAWLPEGWKAERDSSIRTPVGRKNAEFVSPILRGYDGLQNVERAVDAIKARGARVNESCGLHITITWNGDAAALARLISLIGNHERAIYASTGTKRRERNTWAKQIKTYGNKDAAKRNCEADRYHLLNLTHLARGRNRIEIRAFAGTLNKTKLLGYIQMVLGLAELALTTRRCSGWDYTKRPGTKSCWDRNGAGEGETELNRLYYRLGWTIGWRKGALRTKRYGELSAGEQTCDWKPVKKKLLQMARKYDQAV</sequence>
<dbReference type="RefSeq" id="WP_145418452.1">
    <property type="nucleotide sequence ID" value="NZ_CP036526.1"/>
</dbReference>
<dbReference type="InterPro" id="IPR022025">
    <property type="entry name" value="Amidoligase_2"/>
</dbReference>
<keyword evidence="2" id="KW-1185">Reference proteome</keyword>
<dbReference type="AlphaFoldDB" id="A0A517NUA3"/>
<name>A0A517NUA3_9BACT</name>
<dbReference type="EMBL" id="CP036526">
    <property type="protein sequence ID" value="QDT10709.1"/>
    <property type="molecule type" value="Genomic_DNA"/>
</dbReference>